<evidence type="ECO:0000256" key="8">
    <source>
        <dbReference type="ARBA" id="ARBA00023326"/>
    </source>
</evidence>
<dbReference type="AlphaFoldDB" id="A0A7X1E6T1"/>
<evidence type="ECO:0000259" key="10">
    <source>
        <dbReference type="PROSITE" id="PS51760"/>
    </source>
</evidence>
<dbReference type="Gene3D" id="3.20.20.80">
    <property type="entry name" value="Glycosidases"/>
    <property type="match status" value="1"/>
</dbReference>
<protein>
    <recommendedName>
        <fullName evidence="9">Beta-xylanase</fullName>
        <ecNumber evidence="9">3.2.1.8</ecNumber>
    </recommendedName>
</protein>
<dbReference type="PANTHER" id="PTHR31490:SF88">
    <property type="entry name" value="BETA-XYLANASE"/>
    <property type="match status" value="1"/>
</dbReference>
<dbReference type="SUPFAM" id="SSF51445">
    <property type="entry name" value="(Trans)glycosidases"/>
    <property type="match status" value="1"/>
</dbReference>
<evidence type="ECO:0000256" key="4">
    <source>
        <dbReference type="ARBA" id="ARBA00022729"/>
    </source>
</evidence>
<dbReference type="PROSITE" id="PS51760">
    <property type="entry name" value="GH10_2"/>
    <property type="match status" value="1"/>
</dbReference>
<feature type="domain" description="GH10" evidence="10">
    <location>
        <begin position="47"/>
        <end position="389"/>
    </location>
</feature>
<dbReference type="InterPro" id="IPR001000">
    <property type="entry name" value="GH10_dom"/>
</dbReference>
<evidence type="ECO:0000256" key="9">
    <source>
        <dbReference type="RuleBase" id="RU361174"/>
    </source>
</evidence>
<comment type="similarity">
    <text evidence="2 9">Belongs to the glycosyl hydrolase 10 (cellulase F) family.</text>
</comment>
<dbReference type="GO" id="GO:0045493">
    <property type="term" value="P:xylan catabolic process"/>
    <property type="evidence" value="ECO:0007669"/>
    <property type="project" value="UniProtKB-KW"/>
</dbReference>
<evidence type="ECO:0000256" key="1">
    <source>
        <dbReference type="ARBA" id="ARBA00000681"/>
    </source>
</evidence>
<dbReference type="PANTHER" id="PTHR31490">
    <property type="entry name" value="GLYCOSYL HYDROLASE"/>
    <property type="match status" value="1"/>
</dbReference>
<keyword evidence="7 9" id="KW-0326">Glycosidase</keyword>
<reference evidence="11 12" key="1">
    <citation type="submission" date="2020-07" db="EMBL/GenBank/DDBJ databases">
        <authorList>
            <person name="Feng X."/>
        </authorList>
    </citation>
    <scope>NUCLEOTIDE SEQUENCE [LARGE SCALE GENOMIC DNA]</scope>
    <source>
        <strain evidence="11 12">JCM23202</strain>
    </source>
</reference>
<evidence type="ECO:0000256" key="5">
    <source>
        <dbReference type="ARBA" id="ARBA00022801"/>
    </source>
</evidence>
<evidence type="ECO:0000256" key="6">
    <source>
        <dbReference type="ARBA" id="ARBA00023277"/>
    </source>
</evidence>
<dbReference type="GO" id="GO:0031176">
    <property type="term" value="F:endo-1,4-beta-xylanase activity"/>
    <property type="evidence" value="ECO:0007669"/>
    <property type="project" value="UniProtKB-EC"/>
</dbReference>
<keyword evidence="4" id="KW-0732">Signal</keyword>
<dbReference type="SMART" id="SM00633">
    <property type="entry name" value="Glyco_10"/>
    <property type="match status" value="1"/>
</dbReference>
<evidence type="ECO:0000313" key="12">
    <source>
        <dbReference type="Proteomes" id="UP000526501"/>
    </source>
</evidence>
<evidence type="ECO:0000256" key="2">
    <source>
        <dbReference type="ARBA" id="ARBA00007495"/>
    </source>
</evidence>
<evidence type="ECO:0000256" key="7">
    <source>
        <dbReference type="ARBA" id="ARBA00023295"/>
    </source>
</evidence>
<name>A0A7X1E6T1_9BACT</name>
<proteinExistence type="inferred from homology"/>
<comment type="caution">
    <text evidence="11">The sequence shown here is derived from an EMBL/GenBank/DDBJ whole genome shotgun (WGS) entry which is preliminary data.</text>
</comment>
<evidence type="ECO:0000256" key="3">
    <source>
        <dbReference type="ARBA" id="ARBA00022651"/>
    </source>
</evidence>
<dbReference type="InterPro" id="IPR044846">
    <property type="entry name" value="GH10"/>
</dbReference>
<accession>A0A7X1E6T1</accession>
<dbReference type="Proteomes" id="UP000526501">
    <property type="component" value="Unassembled WGS sequence"/>
</dbReference>
<gene>
    <name evidence="11" type="ORF">H5P27_00155</name>
</gene>
<dbReference type="EMBL" id="JACHVC010000001">
    <property type="protein sequence ID" value="MBC2604461.1"/>
    <property type="molecule type" value="Genomic_DNA"/>
</dbReference>
<comment type="catalytic activity">
    <reaction evidence="1 9">
        <text>Endohydrolysis of (1-&gt;4)-beta-D-xylosidic linkages in xylans.</text>
        <dbReference type="EC" id="3.2.1.8"/>
    </reaction>
</comment>
<keyword evidence="8 9" id="KW-0624">Polysaccharide degradation</keyword>
<keyword evidence="6 9" id="KW-0119">Carbohydrate metabolism</keyword>
<keyword evidence="12" id="KW-1185">Reference proteome</keyword>
<dbReference type="InterPro" id="IPR017853">
    <property type="entry name" value="GH"/>
</dbReference>
<keyword evidence="5 9" id="KW-0378">Hydrolase</keyword>
<sequence>MDQRTPLLATLALIGLPYSLAQADISHRKADLTVQVQTVSGTPLEGATIQIEMLNHAFRFGCAVEHHRIDPESSGYDPFTVEQLQKHFNSMTYGNVMKWTYYEARSEEENLALAALPKTLAAFDSPDALRLRGHVTVWGSSYQVPTRVRNSSDGDYIQQQILEHVSDYHATFKDSGIDNFDLYNEHFHVPELLIDKIADSSDTTAQAAKVAEWFNQAKASDPEAVLFINDYNILNYWTDQDEDVIAYKAFIDAVRDAGGQIDGIGLQAHMDRPTTTKERVTRRLDILAAPMEPTANHPNGLPGLRLEITELDMSVQNRFFDNSWGWPNPTMEEQVSVTQAVLEAAFEHPSVDGLTIWGLNDFDHWRGNSIMYDDLSDDDSGTTRTQIEPELKATGQLWIDKVEGEWWEDHEGLSSSSGSFAANTFKGSHRVTVTYQGESQEAIVRIDSEDTVTFEFSIDALDATTYDEWSDRIDWLESSSERDADPDADGVDNFSEFAFGTDPLAFDSPQSPQFVTSDGVNYSIRYALRAADSGIIADVMQSSDLVNWEYAPRFERVYFPTIIDGFANYTVHLPLFETDLFYRIATKER</sequence>
<dbReference type="EC" id="3.2.1.8" evidence="9"/>
<dbReference type="RefSeq" id="WP_185658358.1">
    <property type="nucleotide sequence ID" value="NZ_CAWPOO010000001.1"/>
</dbReference>
<organism evidence="11 12">
    <name type="scientific">Pelagicoccus albus</name>
    <dbReference type="NCBI Taxonomy" id="415222"/>
    <lineage>
        <taxon>Bacteria</taxon>
        <taxon>Pseudomonadati</taxon>
        <taxon>Verrucomicrobiota</taxon>
        <taxon>Opitutia</taxon>
        <taxon>Puniceicoccales</taxon>
        <taxon>Pelagicoccaceae</taxon>
        <taxon>Pelagicoccus</taxon>
    </lineage>
</organism>
<evidence type="ECO:0000313" key="11">
    <source>
        <dbReference type="EMBL" id="MBC2604461.1"/>
    </source>
</evidence>
<keyword evidence="3 11" id="KW-0858">Xylan degradation</keyword>
<dbReference type="Pfam" id="PF00331">
    <property type="entry name" value="Glyco_hydro_10"/>
    <property type="match status" value="1"/>
</dbReference>
<dbReference type="PRINTS" id="PR00134">
    <property type="entry name" value="GLHYDRLASE10"/>
</dbReference>